<dbReference type="InterPro" id="IPR046439">
    <property type="entry name" value="ZF_RZ_dom"/>
</dbReference>
<dbReference type="SMART" id="SM00382">
    <property type="entry name" value="AAA"/>
    <property type="match status" value="2"/>
</dbReference>
<evidence type="ECO:0000256" key="1">
    <source>
        <dbReference type="ARBA" id="ARBA00004496"/>
    </source>
</evidence>
<dbReference type="InterPro" id="IPR027417">
    <property type="entry name" value="P-loop_NTPase"/>
</dbReference>
<feature type="compositionally biased region" description="Polar residues" evidence="7">
    <location>
        <begin position="118"/>
        <end position="139"/>
    </location>
</feature>
<sequence length="5486" mass="625359">MSHSEHSSALLLIMSKESFGYCKKCKTPFSSKKESLCGKCKTRRQKQCVLCEVSLPFDSQKCKNCSAPQDKSIFEQTPLKECSCGASLLLSSEVCYSCDSPQEVEDVRSQPPPKPPDTSASQPTDQNHPLTSNANFDESVSDIEQVTPVEESREKLNNQSLVVTTISSEQETMPINVSIVGSAELACDKKIGHNDEMKSSQEHSKQDDSQHGSQSDSQLMTSATSSPSLEISGKKVDQPSNEESSSIKAPKDDLNNEAAQQPKLSDSPIEKPLEQEIVRVCVSSDACSTHTATIAHVTSPFSAGTQPKELSLTGTCLSFPYHQAEEEASKQSKNELVSNNLTAKPDQFPSLSSSDSAFQPSSTPSYFDSFSTTHTSTSSTTTTSIHSSSTFSAPGLSTPVPHSAIPLSTCLDDQVDSTKGASKEECKTKDSNHSDKMLSLPNSQIFGPQSKKCLDTNPQTLTKKSEGDSLVVKDKPNSDGSSETSDANHNTTKSNTNKNLEKDNDEYSMASASPDLSINLRKNPKHNKEHLPGNSGGLDSQEEHSKHQEEHLKGSEGKTLVPYQKSAVDDSALFAGKSSSGKTAKTLKQNSSVTTNTSARITPCSWKEPPQGLVGSPNQMTTIVFHALLPLSLWEFDDTSRVCIRFGSNKLGSWQCDVGPCEINICSGIDDMREVTLKVKIGSNIVSDGVPYKYCVYSPKTKSVKDAQYEHIVADYGSYPNEYNNRFIKVPATIKDFHQYDTVIYRSLHSLENQEKIRKVASSIVNILFGQPETTTADIKDVKLPTMIETRSYCLQVYLADVFKNLQLGCVTHVEELISHIDNVYDCLYVPLLHNERTSLSTVTREWKCNDLKHNLKQTLLALAHDLNKNEGISSDKRMIVATERMSRVTLFFGNAEDWEFKHSDFSIHPLLQMHEGVQQLNYAVQYLMKGTITEFLKPVPFPVIFASVMALYLKALSMALMCSKNPNILDEGLGFTNETVNNWVTGIIGGDMFGNDVTRPSGKYLLKQSDEFEVWQHIFLIACPENVSQSWQYSLCSIVDKRLSKVPSHLKADILQFAENNQVHPLLLQTIVDNLCQSLDDLIFSDGQSYTDSLKKLQDSKHMTKIMEDILKKKYRNKDKLSIYDILEWDIWPGFIRIYVAQLAFHKEGLSDKDQEICYEAITIFNSVCMAVLEGSITYVLLCELDTKRKEVQKLCEAIGSRLDAEKLRPFKNISFTDVISTLEVRLKEYKTFQQTQKQIFTLFEYLNGSELIIPELADGTLIVADVSERPISSLCETIDNKIVCHYFAFAAPVFPILFQFTLLTKIYHTNTFQKLWYSQVNQYKGKILQCSDVVNLIWNPVFIKLRQFLQDLKSLTISLVSVEQLLQEYSCNHEKINTELLLLEEGVSMCMDKKSDITWIDSCVKKMLLYHSLHQTATAAKIFLELKNVLALTGDFNIAEKLAAKFMKDVKDQTLQCINNDLVSTVEFLQDISSNPKKLECLKMFIDCHGIIEWIKSVTSDVQDLQHFVTIALATASAGEDDYTRDRLSNLRTVGSGFAKLIYSLPKSTGCIELVRCCTSLWDTLKRDAALPTKLRDCSEQIEWYKLVKEMQGSVENSSFGQMNNITKYGIYTVGSHAKGAQLKPSELIKMHLEQRDKPLAQLKYSLDELRDLESKLVLITGRESKERANVDYFLKVFNTVCHITDVLIQLLQHGHSKYMEWVLRFPCTLPCGHDRDLVDLLTDILNNMTIDLEEWQGEVAEARNQFYCLNYYTTQQLLLLRKELSHFTDHNYCGDLKPDVLALLQSLSKDISHQDPHKVVTYIREIFDNWDEENEDSLKLDPSIDESYLPDTAPNESREADIIASKLHSSSVPYYPQLTSSDLTQKQSVILDNLVQSFGFSEKLILLAFERVAKPDIEEAVEGWCIEHEEDYVFDEEEIGDVVECPTENNDDIENLLLTPGDYHSTKSQVVERKILVRVREMVPVDREHPMVKDMILSGYSPEQALEAVEKYPDNIDKAMEYIDNLCTDVDDHELFPETVLSSLERQQSTGSYACDIEIVCDPSIKSFLTLEKLAKVLERLNCKYAASVTFERNFGEVLKKGEPNLIIVPPDNVLKTVLSLYMENKDLPLPTYEEVLICNEYTTAEEVNLLWKRAMGDPNHFRLFCLVHAELLSYQVCDSAIKSLHDFSQGNTEYKLVIVCSNEDQDKSHIVAKLQLHKRPFSLISKDADFHLYLSNHFTNKSSSTNILASVVDPENSRVRVVSSTRAGMGKSLYIQRMKEDLKQKRKSTHDINDVVIPFHGPKVTFDDILKSLKEPFNDKQDTNQACIFHFDISPNVLRQVDSVLFSLLILQAASDSQGKIWRCHETHLYAVEVTILKEEEDFAKSSITLLNLLPKVECHSPNNVLNYLRTTKEDTNIRTVDDIEFRSEQFQRVYQYLKRHSTNAPLDTFTYVHKPGSVTEKPAECLQLYLQYCGVKDPSWSELKHFVEFLNIQLKACENSVFCNEHYVGDVMSGLKTFVVKFMIRMSKDFATSSLKGEVALENKEVLNNDEQLQVYEIDRRKRWEQSYHPYLFFNKDGTSITFVGFNVSRNGDIQDPNKGNVVIERRAMTPQLHNGLRHNQVDLLENYRSWNKNTMINKIGMVMGLEWSYDPDSSYVLTIDNVIKIMAIHMRFRCNIPVIIMGETGCGKTRLIRYMCNIAAQCCKNSGSEVQNMLIMKIHGGTTENEVIKMVEKAEELASINREKHEVDTVLFFDEANTSDAIGLIKEVMCDRRINGRSIKEDVKFIAACNPYRKHTIDMINKLESAGLGFFVKATETQQKLGKTPLRQLVYRVLDLPPSMRPLVYDFGQLNDDTEKDYTFQIVNDRCSDIDEVKGQTNVIQSVAHVLAWSQKYMRERNDECSFVSLRDVERAMLVFRHFCRQKDHFREKVSKKAEEEEEDIVQCDIARSLILAISVCYHARLQDRVEYETNVVQEFKPPLTVTGREQFCNEIRWCQDILLDNMKLGPNIARNAALRENVFMMAICIELRIPLFLVGKPGSSKSLAKSIVADSMIGRLSDNEFIRGFKEVHMFSYQCSQLSTPESVIEIFNTAKGFQKKEDVKNYVSVVVLDEVGLAEDSPNLPLKALHPLLEDGTEGADGKEQIIDRNKRVAFIGISNWALDPAKMNRGVMVTRGDPDVDELVLSAKGICSNETNDPIKEKLSMYFHPLASAYKDICEEQDQRQKPFFGLRDFYSLIKMLYWMCKKSDRPLTDPQLQHAIKRNFGGLDVDEIDTYGIFKHYFKDLEHKPDLRSVTNENLKDILVPDNSPLGLIRKSLQTREVSWHGENRYLLFLTENYAALQVIKHYLHEEVGLREVGIEDDRAEGYSLEASLSLVTDDSLKARSMEHKMKPFVLFGSSFPKDREYTQVCRNINQIKICMETGRTVILLNLENLYESLYDLLNQYYIHHGDQRYVDLGLQTHRVKCRVHHNFKLILIAEKATVYRKFPTPLINRLEKHFVLSETVLLEWQKEVLKNLIEWIDKFGEISTSDSKFTKQDAFIGYQSDTPASVIFQATHEIQQEGRYIENEVSDELQEAVLECGKKMLLQMASPEALIRLKSTSLEDEQKYLSQIYYFDQHHGSIVEFLNYHLHKTRNLSGLLIQVTTHSHLLSKHEANELYRSVDIKNGGCHLLQEFDTEMNFSHKISPSFSDKEESLLIIQCDSGHLYGDLLACARYRIDDEREKNKMRHKTGEGITHVLFIVHLPRQIDATNSSFVGFQGGSWISAHIDDIRPPLDSDLTLDDAQNAPISHLFYNGQFLIDEEMEIELKEDSDLIESEEEVMEDNQSLARSQSDNEEEDMSGNAVVYDDGLKVEDLEELSSDDVHADDMQNSISEKSDDAEVPASKKQHSQCSRLYNCIQAAVASLIETGDSRKQTAAAMRVKILLKHIPPNPSFPLDTKTFYGALVKHLRSLLQEREEKRPDICSEWVLNEALSGKKLQSGGTFQNVLSRKLDEVITPIFAAVLLFVDQYSNLNLLEHSNEYLKTLWHAIFSNEEVIRFSFQNYTLGLGISYQVAVPGMGQTLAAESEFDCEFPFFWLIKEAIESKWETVRSSSDDHRQNVHVRLCDMLHDDPVANVLMRVPQKHWSELCLLYLNDVLRSVHNAPHHKASDEYEILKNSLIALINGPDLSPHKSLLSFLAAVHVVYNEYQKDIMWFGQLTAHSPGILLQLAREDFCDCQYFKLPLYAVKVSISPDNLALPLTPEKRGFIRQRLVKLQLCQNSIDSILTLAPNNEFTQEIRITWQCVRAVQLFIEHVALKCSQDENDQKFITFVQYANRINVRLKCEFVKLDAILIVKKVLQTVDREAKSKLKFTDKMKEMLRECCKSYFMEVVSSLCFGQATPPEPDLISELLNIVITEQNKTKEFTYSEEEKADKVPVIRSFLLQLLLEHNMEEVKQHLSSYFEKAQHLIQNDHNLCLLCIQCLEDAIYKQHGQFSLQMKVEKALSTIEQGKELISGSETPYPGEEISLEYLEGVSMLRFSLSVIAELIHYQYSNKETEEITYTHHSQLLLNKAKECCSDDHLNEDDTGPGVFLLKQIGKQYGVAFLTNLTSDATMQWVVPRSLRQSDDEDTHQVNDPFVIYDGYDKFQTILTDAVYGKDLTQLQATIQSLATADVVPLLVGTYQVITGSAVFTADSKIISDNIKKEVLATIKQCEGLKRELLWIAQHLIEDTYYGRLEVMTLRPGMSPQNRLLTDLVTHVAIAVQCTSNKLLTPFIQMISRPGDLKDCFLPTMPDDSLPDVRNAVGGGKFYECPRGHPYFVSECGKPLQQYACPICHSRIGGQNHTLESTNRIARTTDITETGYALGQPHQRESMPSTERSLSVPACAIIRALMHSSLLWTSCTNEHSMNNLLDLIKTPVAPNNVSLFFWQHLSYDIKMLSASLGKSEDDACLILHILLKNIATLNPRGGNATNLSSKEHRREWEKSFHDLYIKPVLTNLDANLHKATDLILNHKKEERDRLFYVIHERVQIPPNVIVPHLWSYHSRITLKNVLQVLQAEKETYPILYEFLIQDQFLRATQYLPSIIKLQQQMYKMSHKKLDKKEATQWTIRDYLKGFRQPRGTQGENKRNQFQDRLNCVIKAWNLVKERLKDARVHVDPNIIQSLSWDEKTPLSYLIPTLTGDGACTVALVGLLVGIHNDFLEKCHSQLETKLKKNKSKMCKVPASQIQLCHLLDYEHQILSIVLSHCHYSLKHGKGHDVNYDFAALEKHIVDRFIHGKPYIQLEFPQVVYRKDVYTAEAFANIRKNRQLTVKQQTDIVHELHSMKHLRECLDVVEIVIGFLSSGKSNSKTELKTYIKRVVRIDEKRFTSKKAMEYCTLGHILSLWETLSVQMAKCLTIRNQEAFDSFGEELMKNLSKEQVENLKSYLKGIDVPPFLNLLYEFIETTVRHYESNYIGITWSLSDTLYLHLENSELEYLLPEDFQKKFPKSITVDQTVEVWKTIVMFQYDYEQKIA</sequence>
<comment type="subcellular location">
    <subcellularLocation>
        <location evidence="1">Cytoplasm</location>
    </subcellularLocation>
</comment>
<evidence type="ECO:0000256" key="4">
    <source>
        <dbReference type="ARBA" id="ARBA00022771"/>
    </source>
</evidence>
<dbReference type="InterPro" id="IPR003959">
    <property type="entry name" value="ATPase_AAA_core"/>
</dbReference>
<dbReference type="InParanoid" id="A0A1X7UPA4"/>
<dbReference type="PROSITE" id="PS50030">
    <property type="entry name" value="UBA"/>
    <property type="match status" value="1"/>
</dbReference>
<dbReference type="InterPro" id="IPR003593">
    <property type="entry name" value="AAA+_ATPase"/>
</dbReference>
<feature type="region of interest" description="Disordered" evidence="7">
    <location>
        <begin position="105"/>
        <end position="139"/>
    </location>
</feature>
<dbReference type="Pfam" id="PF20173">
    <property type="entry name" value="ZnF_RZ-type"/>
    <property type="match status" value="1"/>
</dbReference>
<dbReference type="GO" id="GO:0002376">
    <property type="term" value="P:immune system process"/>
    <property type="evidence" value="ECO:0007669"/>
    <property type="project" value="UniProtKB-KW"/>
</dbReference>
<proteinExistence type="predicted"/>
<keyword evidence="6" id="KW-0391">Immunity</keyword>
<feature type="compositionally biased region" description="Polar residues" evidence="7">
    <location>
        <begin position="219"/>
        <end position="229"/>
    </location>
</feature>
<accession>A0A1X7UPA4</accession>
<evidence type="ECO:0000259" key="9">
    <source>
        <dbReference type="PROSITE" id="PS51981"/>
    </source>
</evidence>
<feature type="domain" description="UBA" evidence="8">
    <location>
        <begin position="1967"/>
        <end position="2009"/>
    </location>
</feature>
<feature type="compositionally biased region" description="Low complexity" evidence="7">
    <location>
        <begin position="488"/>
        <end position="498"/>
    </location>
</feature>
<dbReference type="InterPro" id="IPR015940">
    <property type="entry name" value="UBA"/>
</dbReference>
<keyword evidence="2" id="KW-0963">Cytoplasm</keyword>
<dbReference type="GO" id="GO:0016887">
    <property type="term" value="F:ATP hydrolysis activity"/>
    <property type="evidence" value="ECO:0007669"/>
    <property type="project" value="InterPro"/>
</dbReference>
<evidence type="ECO:0000313" key="10">
    <source>
        <dbReference type="EnsemblMetazoa" id="Aqu2.1.29237_001"/>
    </source>
</evidence>
<dbReference type="EnsemblMetazoa" id="Aqu2.1.29237_001">
    <property type="protein sequence ID" value="Aqu2.1.29237_001"/>
    <property type="gene ID" value="Aqu2.1.29237"/>
</dbReference>
<evidence type="ECO:0000256" key="5">
    <source>
        <dbReference type="ARBA" id="ARBA00022833"/>
    </source>
</evidence>
<feature type="compositionally biased region" description="Basic and acidic residues" evidence="7">
    <location>
        <begin position="463"/>
        <end position="477"/>
    </location>
</feature>
<dbReference type="PROSITE" id="PS51981">
    <property type="entry name" value="ZF_RZ"/>
    <property type="match status" value="1"/>
</dbReference>
<keyword evidence="3" id="KW-0479">Metal-binding</keyword>
<evidence type="ECO:0000256" key="6">
    <source>
        <dbReference type="ARBA" id="ARBA00022859"/>
    </source>
</evidence>
<feature type="compositionally biased region" description="Polar residues" evidence="7">
    <location>
        <begin position="238"/>
        <end position="247"/>
    </location>
</feature>
<evidence type="ECO:0000259" key="8">
    <source>
        <dbReference type="PROSITE" id="PS50030"/>
    </source>
</evidence>
<dbReference type="Pfam" id="PF00004">
    <property type="entry name" value="AAA"/>
    <property type="match status" value="1"/>
</dbReference>
<dbReference type="GO" id="GO:0004842">
    <property type="term" value="F:ubiquitin-protein transferase activity"/>
    <property type="evidence" value="ECO:0007669"/>
    <property type="project" value="InterPro"/>
</dbReference>
<keyword evidence="4" id="KW-0863">Zinc-finger</keyword>
<dbReference type="CDD" id="cd00009">
    <property type="entry name" value="AAA"/>
    <property type="match status" value="1"/>
</dbReference>
<dbReference type="PROSITE" id="PS50817">
    <property type="entry name" value="INTEIN_N_TER"/>
    <property type="match status" value="1"/>
</dbReference>
<dbReference type="eggNOG" id="ENOG502QQ65">
    <property type="taxonomic scope" value="Eukaryota"/>
</dbReference>
<feature type="region of interest" description="Disordered" evidence="7">
    <location>
        <begin position="195"/>
        <end position="271"/>
    </location>
</feature>
<feature type="region of interest" description="Disordered" evidence="7">
    <location>
        <begin position="414"/>
        <end position="560"/>
    </location>
</feature>
<dbReference type="PANTHER" id="PTHR22605:SF16">
    <property type="entry name" value="E3 UBIQUITIN-PROTEIN LIGASE RNF213"/>
    <property type="match status" value="1"/>
</dbReference>
<dbReference type="GO" id="GO:0008270">
    <property type="term" value="F:zinc ion binding"/>
    <property type="evidence" value="ECO:0007669"/>
    <property type="project" value="UniProtKB-KW"/>
</dbReference>
<feature type="compositionally biased region" description="Low complexity" evidence="7">
    <location>
        <begin position="369"/>
        <end position="392"/>
    </location>
</feature>
<evidence type="ECO:0000256" key="7">
    <source>
        <dbReference type="SAM" id="MobiDB-lite"/>
    </source>
</evidence>
<keyword evidence="5" id="KW-0862">Zinc</keyword>
<feature type="region of interest" description="Disordered" evidence="7">
    <location>
        <begin position="369"/>
        <end position="399"/>
    </location>
</feature>
<feature type="compositionally biased region" description="Basic and acidic residues" evidence="7">
    <location>
        <begin position="195"/>
        <end position="210"/>
    </location>
</feature>
<feature type="compositionally biased region" description="Basic and acidic residues" evidence="7">
    <location>
        <begin position="541"/>
        <end position="556"/>
    </location>
</feature>
<dbReference type="OrthoDB" id="2423195at2759"/>
<evidence type="ECO:0000256" key="3">
    <source>
        <dbReference type="ARBA" id="ARBA00022723"/>
    </source>
</evidence>
<dbReference type="GO" id="GO:0016539">
    <property type="term" value="P:intein-mediated protein splicing"/>
    <property type="evidence" value="ECO:0007669"/>
    <property type="project" value="InterPro"/>
</dbReference>
<dbReference type="InterPro" id="IPR006141">
    <property type="entry name" value="Intein_N"/>
</dbReference>
<protein>
    <submittedName>
        <fullName evidence="10">Uncharacterized protein</fullName>
    </submittedName>
</protein>
<dbReference type="PANTHER" id="PTHR22605">
    <property type="entry name" value="RZ-TYPE DOMAIN-CONTAINING PROTEIN"/>
    <property type="match status" value="1"/>
</dbReference>
<feature type="compositionally biased region" description="Basic and acidic residues" evidence="7">
    <location>
        <begin position="421"/>
        <end position="436"/>
    </location>
</feature>
<feature type="compositionally biased region" description="Polar residues" evidence="7">
    <location>
        <begin position="478"/>
        <end position="487"/>
    </location>
</feature>
<feature type="region of interest" description="Disordered" evidence="7">
    <location>
        <begin position="3803"/>
        <end position="3831"/>
    </location>
</feature>
<dbReference type="InterPro" id="IPR031248">
    <property type="entry name" value="RNF213"/>
</dbReference>
<feature type="domain" description="RZ-type" evidence="9">
    <location>
        <begin position="4763"/>
        <end position="4832"/>
    </location>
</feature>
<dbReference type="GO" id="GO:0005737">
    <property type="term" value="C:cytoplasm"/>
    <property type="evidence" value="ECO:0007669"/>
    <property type="project" value="UniProtKB-SubCell"/>
</dbReference>
<evidence type="ECO:0000256" key="2">
    <source>
        <dbReference type="ARBA" id="ARBA00022490"/>
    </source>
</evidence>
<reference evidence="10" key="1">
    <citation type="submission" date="2017-05" db="UniProtKB">
        <authorList>
            <consortium name="EnsemblMetazoa"/>
        </authorList>
    </citation>
    <scope>IDENTIFICATION</scope>
</reference>
<name>A0A1X7UPA4_AMPQE</name>
<dbReference type="SUPFAM" id="SSF52540">
    <property type="entry name" value="P-loop containing nucleoside triphosphate hydrolases"/>
    <property type="match status" value="2"/>
</dbReference>
<organism evidence="10">
    <name type="scientific">Amphimedon queenslandica</name>
    <name type="common">Sponge</name>
    <dbReference type="NCBI Taxonomy" id="400682"/>
    <lineage>
        <taxon>Eukaryota</taxon>
        <taxon>Metazoa</taxon>
        <taxon>Porifera</taxon>
        <taxon>Demospongiae</taxon>
        <taxon>Heteroscleromorpha</taxon>
        <taxon>Haplosclerida</taxon>
        <taxon>Niphatidae</taxon>
        <taxon>Amphimedon</taxon>
    </lineage>
</organism>
<dbReference type="GO" id="GO:0005524">
    <property type="term" value="F:ATP binding"/>
    <property type="evidence" value="ECO:0007669"/>
    <property type="project" value="InterPro"/>
</dbReference>
<dbReference type="Gene3D" id="3.40.50.300">
    <property type="entry name" value="P-loop containing nucleotide triphosphate hydrolases"/>
    <property type="match status" value="3"/>
</dbReference>